<dbReference type="FunCoup" id="T1FMC3">
    <property type="interactions" value="2282"/>
</dbReference>
<evidence type="ECO:0000256" key="3">
    <source>
        <dbReference type="ARBA" id="ARBA00022771"/>
    </source>
</evidence>
<dbReference type="PROSITE" id="PS01358">
    <property type="entry name" value="ZF_RANBP2_1"/>
    <property type="match status" value="1"/>
</dbReference>
<dbReference type="PROSITE" id="PS50199">
    <property type="entry name" value="ZF_RANBP2_2"/>
    <property type="match status" value="1"/>
</dbReference>
<evidence type="ECO:0000256" key="2">
    <source>
        <dbReference type="ARBA" id="ARBA00022723"/>
    </source>
</evidence>
<dbReference type="EMBL" id="AMQM01001201">
    <property type="status" value="NOT_ANNOTATED_CDS"/>
    <property type="molecule type" value="Genomic_DNA"/>
</dbReference>
<evidence type="ECO:0000313" key="10">
    <source>
        <dbReference type="EMBL" id="ESN99334.1"/>
    </source>
</evidence>
<dbReference type="InterPro" id="IPR037518">
    <property type="entry name" value="MPN"/>
</dbReference>
<dbReference type="InterPro" id="IPR024682">
    <property type="entry name" value="Npl4_Ub-like_dom"/>
</dbReference>
<dbReference type="GO" id="GO:0006511">
    <property type="term" value="P:ubiquitin-dependent protein catabolic process"/>
    <property type="evidence" value="ECO:0000318"/>
    <property type="project" value="GO_Central"/>
</dbReference>
<evidence type="ECO:0000259" key="8">
    <source>
        <dbReference type="PROSITE" id="PS50199"/>
    </source>
</evidence>
<dbReference type="Gene3D" id="3.10.20.90">
    <property type="entry name" value="Phosphatidylinositol 3-kinase Catalytic Subunit, Chain A, domain 1"/>
    <property type="match status" value="1"/>
</dbReference>
<evidence type="ECO:0000256" key="1">
    <source>
        <dbReference type="ARBA" id="ARBA00011025"/>
    </source>
</evidence>
<dbReference type="GO" id="GO:0005634">
    <property type="term" value="C:nucleus"/>
    <property type="evidence" value="ECO:0000318"/>
    <property type="project" value="GO_Central"/>
</dbReference>
<dbReference type="InterPro" id="IPR001876">
    <property type="entry name" value="Znf_RanBP2"/>
</dbReference>
<dbReference type="InterPro" id="IPR016563">
    <property type="entry name" value="Npl4"/>
</dbReference>
<dbReference type="PIRSF" id="PIRSF010052">
    <property type="entry name" value="Polyub_prc_Npl4"/>
    <property type="match status" value="1"/>
</dbReference>
<dbReference type="OrthoDB" id="10251089at2759"/>
<dbReference type="SMART" id="SM00547">
    <property type="entry name" value="ZnF_RBZ"/>
    <property type="match status" value="1"/>
</dbReference>
<dbReference type="InterPro" id="IPR007717">
    <property type="entry name" value="NPL4_C"/>
</dbReference>
<dbReference type="Pfam" id="PF05020">
    <property type="entry name" value="zf-NPL4"/>
    <property type="match status" value="1"/>
</dbReference>
<evidence type="ECO:0000313" key="12">
    <source>
        <dbReference type="Proteomes" id="UP000015101"/>
    </source>
</evidence>
<dbReference type="PROSITE" id="PS50249">
    <property type="entry name" value="MPN"/>
    <property type="match status" value="1"/>
</dbReference>
<comment type="similarity">
    <text evidence="1">Belongs to the NPL4 family.</text>
</comment>
<reference evidence="12" key="1">
    <citation type="submission" date="2012-12" db="EMBL/GenBank/DDBJ databases">
        <authorList>
            <person name="Hellsten U."/>
            <person name="Grimwood J."/>
            <person name="Chapman J.A."/>
            <person name="Shapiro H."/>
            <person name="Aerts A."/>
            <person name="Otillar R.P."/>
            <person name="Terry A.Y."/>
            <person name="Boore J.L."/>
            <person name="Simakov O."/>
            <person name="Marletaz F."/>
            <person name="Cho S.-J."/>
            <person name="Edsinger-Gonzales E."/>
            <person name="Havlak P."/>
            <person name="Kuo D.-H."/>
            <person name="Larsson T."/>
            <person name="Lv J."/>
            <person name="Arendt D."/>
            <person name="Savage R."/>
            <person name="Osoegawa K."/>
            <person name="de Jong P."/>
            <person name="Lindberg D.R."/>
            <person name="Seaver E.C."/>
            <person name="Weisblat D.A."/>
            <person name="Putnam N.H."/>
            <person name="Grigoriev I.V."/>
            <person name="Rokhsar D.S."/>
        </authorList>
    </citation>
    <scope>NUCLEOTIDE SEQUENCE</scope>
</reference>
<dbReference type="HOGENOM" id="CLU_017172_2_0_1"/>
<dbReference type="RefSeq" id="XP_009023194.1">
    <property type="nucleotide sequence ID" value="XM_009024946.1"/>
</dbReference>
<dbReference type="Pfam" id="PF11543">
    <property type="entry name" value="UN_NPL4"/>
    <property type="match status" value="1"/>
</dbReference>
<protein>
    <recommendedName>
        <fullName evidence="6">Nuclear protein localization protein 4 homolog</fullName>
    </recommendedName>
</protein>
<evidence type="ECO:0000259" key="9">
    <source>
        <dbReference type="PROSITE" id="PS50249"/>
    </source>
</evidence>
<reference evidence="11" key="3">
    <citation type="submission" date="2015-06" db="UniProtKB">
        <authorList>
            <consortium name="EnsemblMetazoa"/>
        </authorList>
    </citation>
    <scope>IDENTIFICATION</scope>
</reference>
<evidence type="ECO:0000256" key="7">
    <source>
        <dbReference type="PROSITE-ProRule" id="PRU00322"/>
    </source>
</evidence>
<dbReference type="SUPFAM" id="SSF90209">
    <property type="entry name" value="Ran binding protein zinc finger-like"/>
    <property type="match status" value="1"/>
</dbReference>
<organism evidence="11 12">
    <name type="scientific">Helobdella robusta</name>
    <name type="common">Californian leech</name>
    <dbReference type="NCBI Taxonomy" id="6412"/>
    <lineage>
        <taxon>Eukaryota</taxon>
        <taxon>Metazoa</taxon>
        <taxon>Spiralia</taxon>
        <taxon>Lophotrochozoa</taxon>
        <taxon>Annelida</taxon>
        <taxon>Clitellata</taxon>
        <taxon>Hirudinea</taxon>
        <taxon>Rhynchobdellida</taxon>
        <taxon>Glossiphoniidae</taxon>
        <taxon>Helobdella</taxon>
    </lineage>
</organism>
<dbReference type="OMA" id="KWSRTGR"/>
<dbReference type="InParanoid" id="T1FMC3"/>
<dbReference type="GO" id="GO:0008270">
    <property type="term" value="F:zinc ion binding"/>
    <property type="evidence" value="ECO:0007669"/>
    <property type="project" value="UniProtKB-KW"/>
</dbReference>
<dbReference type="FunFam" id="3.40.140.10:FF:000012">
    <property type="entry name" value="nuclear protein localization protein 4 homolog"/>
    <property type="match status" value="1"/>
</dbReference>
<keyword evidence="2" id="KW-0479">Metal-binding</keyword>
<feature type="domain" description="RanBP2-type" evidence="8">
    <location>
        <begin position="579"/>
        <end position="607"/>
    </location>
</feature>
<dbReference type="PANTHER" id="PTHR12710:SF0">
    <property type="entry name" value="NUCLEAR PROTEIN LOCALIZATION PROTEIN 4 HOMOLOG"/>
    <property type="match status" value="1"/>
</dbReference>
<feature type="domain" description="MPN" evidence="9">
    <location>
        <begin position="222"/>
        <end position="360"/>
    </location>
</feature>
<evidence type="ECO:0000313" key="11">
    <source>
        <dbReference type="EnsemblMetazoa" id="HelroP185061"/>
    </source>
</evidence>
<name>T1FMC3_HELRO</name>
<dbReference type="EnsemblMetazoa" id="HelroT185061">
    <property type="protein sequence ID" value="HelroP185061"/>
    <property type="gene ID" value="HelroG185061"/>
</dbReference>
<dbReference type="SUPFAM" id="SSF54236">
    <property type="entry name" value="Ubiquitin-like"/>
    <property type="match status" value="1"/>
</dbReference>
<dbReference type="Proteomes" id="UP000015101">
    <property type="component" value="Unassembled WGS sequence"/>
</dbReference>
<keyword evidence="4" id="KW-0862">Zinc</keyword>
<dbReference type="eggNOG" id="KOG2834">
    <property type="taxonomic scope" value="Eukaryota"/>
</dbReference>
<reference evidence="10 12" key="2">
    <citation type="journal article" date="2013" name="Nature">
        <title>Insights into bilaterian evolution from three spiralian genomes.</title>
        <authorList>
            <person name="Simakov O."/>
            <person name="Marletaz F."/>
            <person name="Cho S.J."/>
            <person name="Edsinger-Gonzales E."/>
            <person name="Havlak P."/>
            <person name="Hellsten U."/>
            <person name="Kuo D.H."/>
            <person name="Larsson T."/>
            <person name="Lv J."/>
            <person name="Arendt D."/>
            <person name="Savage R."/>
            <person name="Osoegawa K."/>
            <person name="de Jong P."/>
            <person name="Grimwood J."/>
            <person name="Chapman J.A."/>
            <person name="Shapiro H."/>
            <person name="Aerts A."/>
            <person name="Otillar R.P."/>
            <person name="Terry A.Y."/>
            <person name="Boore J.L."/>
            <person name="Grigoriev I.V."/>
            <person name="Lindberg D.R."/>
            <person name="Seaver E.C."/>
            <person name="Weisblat D.A."/>
            <person name="Putnam N.H."/>
            <person name="Rokhsar D.S."/>
        </authorList>
    </citation>
    <scope>NUCLEOTIDE SEQUENCE</scope>
</reference>
<dbReference type="GO" id="GO:0043130">
    <property type="term" value="F:ubiquitin binding"/>
    <property type="evidence" value="ECO:0000318"/>
    <property type="project" value="GO_Central"/>
</dbReference>
<evidence type="ECO:0000256" key="5">
    <source>
        <dbReference type="ARBA" id="ARBA00060618"/>
    </source>
</evidence>
<accession>T1FMC3</accession>
<keyword evidence="12" id="KW-1185">Reference proteome</keyword>
<proteinExistence type="inferred from homology"/>
<evidence type="ECO:0000256" key="4">
    <source>
        <dbReference type="ARBA" id="ARBA00022833"/>
    </source>
</evidence>
<dbReference type="KEGG" id="hro:HELRODRAFT_185061"/>
<gene>
    <name evidence="11" type="primary">20209972</name>
    <name evidence="10" type="ORF">HELRODRAFT_185061</name>
</gene>
<dbReference type="GeneID" id="20209972"/>
<dbReference type="EMBL" id="KB097143">
    <property type="protein sequence ID" value="ESN99334.1"/>
    <property type="molecule type" value="Genomic_DNA"/>
</dbReference>
<keyword evidence="3 7" id="KW-0863">Zinc-finger</keyword>
<dbReference type="AlphaFoldDB" id="T1FMC3"/>
<dbReference type="Gene3D" id="2.30.30.380">
    <property type="entry name" value="Zn-finger domain of Sec23/24"/>
    <property type="match status" value="1"/>
</dbReference>
<dbReference type="PANTHER" id="PTHR12710">
    <property type="entry name" value="NUCLEAR PROTEIN LOCALIZATION 4"/>
    <property type="match status" value="1"/>
</dbReference>
<sequence length="607" mass="68864">MSSQFLLRIQSPNHGTKRVNASPNLSLQSLFQQIDAEFNLYGTKWNLWLDRKKTNQVFGSKNKNSISAFNIKHGDMLYLEILPDNDKQSNGTNNSQINGLVIEDEIDQMLWKLDGKIYRQKNEQLCRHGAQGKCLHCVPLEPYDEEYLQTLVPPIKFLSFHSYLRKLVGGVDKGKFAMLENASCKIKPGCKEHLPWPGGICTKCQPNAVTLQRQKYRHVDFIQFENPKIVDKFLDFWRESGKQRIGHLYGKYEHHKAMPLGIKAVVSAIYEPPQIGTKTSVELLEDMNNNIVEEIAMKLGLRKVGWIFTDLVPLDISTGSVKHLRGHVDSHFLSAEECIMAADYQNSYLNPCRLASDGYFGSKFVTVVVAGDSTNQIHFDGYQVSDQCMALVKDDCLVPTLDAPELGYIKESTNEQYVPDVFYKETDKYGNEVTRLARPLPVEYLLLDIAVAFPKEQAFSFYACNGLNSFPIENRPHSQNQTFEAFHQYMQQFPISNYMNAFKDFHLLIYMATCDVLPLKDSMSDLLQALKTNDDQLLQNWIKSEAWATVQHIMEAQSANPPSNSPLEFPSASSASGSAESAWSCAHCTYLNPQINQSCEMCNLPRS</sequence>
<dbReference type="Gene3D" id="3.40.140.10">
    <property type="entry name" value="Cytidine Deaminase, domain 2"/>
    <property type="match status" value="1"/>
</dbReference>
<dbReference type="InterPro" id="IPR036443">
    <property type="entry name" value="Znf_RanBP2_sf"/>
</dbReference>
<dbReference type="InterPro" id="IPR007716">
    <property type="entry name" value="NPL4_Zn-bd_put"/>
</dbReference>
<dbReference type="Pfam" id="PF05021">
    <property type="entry name" value="NPL4"/>
    <property type="match status" value="1"/>
</dbReference>
<dbReference type="STRING" id="6412.T1FMC3"/>
<dbReference type="InterPro" id="IPR029071">
    <property type="entry name" value="Ubiquitin-like_domsf"/>
</dbReference>
<evidence type="ECO:0000256" key="6">
    <source>
        <dbReference type="ARBA" id="ARBA00074519"/>
    </source>
</evidence>
<comment type="pathway">
    <text evidence="5">Protein degradation; proteasomal ubiquitin-dependent pathway.</text>
</comment>
<dbReference type="CTD" id="20209972"/>
<dbReference type="GO" id="GO:0031625">
    <property type="term" value="F:ubiquitin protein ligase binding"/>
    <property type="evidence" value="ECO:0000318"/>
    <property type="project" value="GO_Central"/>
</dbReference>
<dbReference type="CDD" id="cd08061">
    <property type="entry name" value="MPN_NPL4"/>
    <property type="match status" value="1"/>
</dbReference>